<name>A0A1Y9TME8_9RHOD</name>
<dbReference type="Gene3D" id="3.30.70.380">
    <property type="entry name" value="Ferrodoxin-fold anticodon-binding domain"/>
    <property type="match status" value="1"/>
</dbReference>
<evidence type="ECO:0000259" key="13">
    <source>
        <dbReference type="PROSITE" id="PS51483"/>
    </source>
</evidence>
<keyword evidence="14" id="KW-0934">Plastid</keyword>
<dbReference type="InterPro" id="IPR036690">
    <property type="entry name" value="Fdx_antiC-bd_sf"/>
</dbReference>
<dbReference type="InterPro" id="IPR045060">
    <property type="entry name" value="Phe-tRNA-ligase_IIc_bsu"/>
</dbReference>
<dbReference type="InterPro" id="IPR041616">
    <property type="entry name" value="PheRS_beta_core"/>
</dbReference>
<dbReference type="Gene3D" id="3.30.930.10">
    <property type="entry name" value="Bira Bifunctional Protein, Domain 2"/>
    <property type="match status" value="1"/>
</dbReference>
<geneLocation type="chloroplast" evidence="14"/>
<gene>
    <name evidence="14" type="primary">syfB</name>
    <name evidence="11" type="synonym">pheT</name>
</gene>
<comment type="catalytic activity">
    <reaction evidence="10 11">
        <text>tRNA(Phe) + L-phenylalanine + ATP = L-phenylalanyl-tRNA(Phe) + AMP + diphosphate + H(+)</text>
        <dbReference type="Rhea" id="RHEA:19413"/>
        <dbReference type="Rhea" id="RHEA-COMP:9668"/>
        <dbReference type="Rhea" id="RHEA-COMP:9699"/>
        <dbReference type="ChEBI" id="CHEBI:15378"/>
        <dbReference type="ChEBI" id="CHEBI:30616"/>
        <dbReference type="ChEBI" id="CHEBI:33019"/>
        <dbReference type="ChEBI" id="CHEBI:58095"/>
        <dbReference type="ChEBI" id="CHEBI:78442"/>
        <dbReference type="ChEBI" id="CHEBI:78531"/>
        <dbReference type="ChEBI" id="CHEBI:456215"/>
        <dbReference type="EC" id="6.1.1.20"/>
    </reaction>
</comment>
<dbReference type="SMART" id="SM00896">
    <property type="entry name" value="FDX-ACB"/>
    <property type="match status" value="1"/>
</dbReference>
<dbReference type="PROSITE" id="PS51447">
    <property type="entry name" value="FDX_ACB"/>
    <property type="match status" value="1"/>
</dbReference>
<reference evidence="14" key="1">
    <citation type="submission" date="2017-03" db="EMBL/GenBank/DDBJ databases">
        <title>The new red algal subphylum Proteorhodophytina comprises the largest and most divergent plastid genomes known.</title>
        <authorList>
            <person name="Munoz-Gomez S.A."/>
            <person name="Mejia-Franco F.G."/>
            <person name="Durnin K."/>
            <person name="Morgan C."/>
            <person name="Grisdale C.J."/>
            <person name="Archibald J.M."/>
            <person name="Slamovits C.H."/>
        </authorList>
    </citation>
    <scope>NUCLEOTIDE SEQUENCE</scope>
    <source>
        <strain evidence="14">NIES-2742</strain>
    </source>
</reference>
<organism evidence="14">
    <name type="scientific">Bulboplastis apyrenoidosa</name>
    <dbReference type="NCBI Taxonomy" id="1070855"/>
    <lineage>
        <taxon>Eukaryota</taxon>
        <taxon>Rhodophyta</taxon>
        <taxon>Rhodellophyceae</taxon>
        <taxon>Dixoniellales</taxon>
        <taxon>Dixoniellaceae</taxon>
        <taxon>Bulboplastis</taxon>
    </lineage>
</organism>
<dbReference type="InterPro" id="IPR045864">
    <property type="entry name" value="aa-tRNA-synth_II/BPL/LPL"/>
</dbReference>
<dbReference type="InterPro" id="IPR005121">
    <property type="entry name" value="Fdx_antiC-bd"/>
</dbReference>
<keyword evidence="8 11" id="KW-0648">Protein biosynthesis</keyword>
<keyword evidence="7 11" id="KW-0460">Magnesium</keyword>
<dbReference type="Pfam" id="PF03483">
    <property type="entry name" value="B3_4"/>
    <property type="match status" value="1"/>
</dbReference>
<comment type="subunit">
    <text evidence="2 11">Tetramer of two alpha and two beta subunits.</text>
</comment>
<dbReference type="GO" id="GO:0006432">
    <property type="term" value="P:phenylalanyl-tRNA aminoacylation"/>
    <property type="evidence" value="ECO:0007669"/>
    <property type="project" value="UniProtKB-UniRule"/>
</dbReference>
<dbReference type="PANTHER" id="PTHR10947">
    <property type="entry name" value="PHENYLALANYL-TRNA SYNTHETASE BETA CHAIN AND LEUCINE-RICH REPEAT-CONTAINING PROTEIN 47"/>
    <property type="match status" value="1"/>
</dbReference>
<dbReference type="SUPFAM" id="SSF56037">
    <property type="entry name" value="PheT/TilS domain"/>
    <property type="match status" value="1"/>
</dbReference>
<dbReference type="SMART" id="SM00874">
    <property type="entry name" value="B5"/>
    <property type="match status" value="1"/>
</dbReference>
<evidence type="ECO:0000256" key="1">
    <source>
        <dbReference type="ARBA" id="ARBA00008653"/>
    </source>
</evidence>
<dbReference type="Pfam" id="PF17759">
    <property type="entry name" value="tRNA_synthFbeta"/>
    <property type="match status" value="1"/>
</dbReference>
<dbReference type="CDD" id="cd00769">
    <property type="entry name" value="PheRS_beta_core"/>
    <property type="match status" value="1"/>
</dbReference>
<dbReference type="AlphaFoldDB" id="A0A1Y9TME8"/>
<feature type="binding site" evidence="11">
    <location>
        <position position="362"/>
    </location>
    <ligand>
        <name>Mg(2+)</name>
        <dbReference type="ChEBI" id="CHEBI:18420"/>
        <note>shared with alpha subunit</note>
    </ligand>
</feature>
<dbReference type="GO" id="GO:0000287">
    <property type="term" value="F:magnesium ion binding"/>
    <property type="evidence" value="ECO:0007669"/>
    <property type="project" value="UniProtKB-UniRule"/>
</dbReference>
<dbReference type="InterPro" id="IPR005146">
    <property type="entry name" value="B3/B4_tRNA-bd"/>
</dbReference>
<evidence type="ECO:0000256" key="11">
    <source>
        <dbReference type="HAMAP-Rule" id="MF_00283"/>
    </source>
</evidence>
<evidence type="ECO:0000256" key="5">
    <source>
        <dbReference type="ARBA" id="ARBA00022741"/>
    </source>
</evidence>
<keyword evidence="6 11" id="KW-0067">ATP-binding</keyword>
<evidence type="ECO:0000256" key="2">
    <source>
        <dbReference type="ARBA" id="ARBA00011209"/>
    </source>
</evidence>
<proteinExistence type="inferred from homology"/>
<evidence type="ECO:0000256" key="7">
    <source>
        <dbReference type="ARBA" id="ARBA00022842"/>
    </source>
</evidence>
<dbReference type="SUPFAM" id="SSF55681">
    <property type="entry name" value="Class II aaRS and biotin synthetases"/>
    <property type="match status" value="1"/>
</dbReference>
<dbReference type="SUPFAM" id="SSF54991">
    <property type="entry name" value="Anticodon-binding domain of PheRS"/>
    <property type="match status" value="1"/>
</dbReference>
<dbReference type="InterPro" id="IPR004532">
    <property type="entry name" value="Phe-tRNA-ligase_IIc_bsu_bact"/>
</dbReference>
<dbReference type="GO" id="GO:0003723">
    <property type="term" value="F:RNA binding"/>
    <property type="evidence" value="ECO:0007669"/>
    <property type="project" value="InterPro"/>
</dbReference>
<evidence type="ECO:0000256" key="8">
    <source>
        <dbReference type="ARBA" id="ARBA00022917"/>
    </source>
</evidence>
<dbReference type="HAMAP" id="MF_00283">
    <property type="entry name" value="Phe_tRNA_synth_beta1"/>
    <property type="match status" value="1"/>
</dbReference>
<keyword evidence="3 11" id="KW-0436">Ligase</keyword>
<dbReference type="InterPro" id="IPR005147">
    <property type="entry name" value="tRNA_synthase_B5-dom"/>
</dbReference>
<comment type="similarity">
    <text evidence="1 11">Belongs to the phenylalanyl-tRNA synthetase beta subunit family. Type 1 subfamily.</text>
</comment>
<keyword evidence="5 11" id="KW-0547">Nucleotide-binding</keyword>
<evidence type="ECO:0000313" key="14">
    <source>
        <dbReference type="EMBL" id="ARO90828.1"/>
    </source>
</evidence>
<dbReference type="SMART" id="SM00873">
    <property type="entry name" value="B3_4"/>
    <property type="match status" value="1"/>
</dbReference>
<dbReference type="EMBL" id="KY709209">
    <property type="protein sequence ID" value="ARO90828.1"/>
    <property type="molecule type" value="Genomic_DNA"/>
</dbReference>
<dbReference type="GO" id="GO:0004826">
    <property type="term" value="F:phenylalanine-tRNA ligase activity"/>
    <property type="evidence" value="ECO:0007669"/>
    <property type="project" value="UniProtKB-UniRule"/>
</dbReference>
<dbReference type="NCBIfam" id="TIGR00472">
    <property type="entry name" value="pheT_bact"/>
    <property type="match status" value="1"/>
</dbReference>
<keyword evidence="9 11" id="KW-0030">Aminoacyl-tRNA synthetase</keyword>
<dbReference type="GO" id="GO:0009328">
    <property type="term" value="C:phenylalanine-tRNA ligase complex"/>
    <property type="evidence" value="ECO:0007669"/>
    <property type="project" value="TreeGrafter"/>
</dbReference>
<feature type="binding site" evidence="11">
    <location>
        <position position="356"/>
    </location>
    <ligand>
        <name>Mg(2+)</name>
        <dbReference type="ChEBI" id="CHEBI:18420"/>
        <note>shared with alpha subunit</note>
    </ligand>
</feature>
<feature type="domain" description="FDX-ACB" evidence="12">
    <location>
        <begin position="597"/>
        <end position="690"/>
    </location>
</feature>
<dbReference type="PANTHER" id="PTHR10947:SF0">
    <property type="entry name" value="PHENYLALANINE--TRNA LIGASE BETA SUBUNIT"/>
    <property type="match status" value="1"/>
</dbReference>
<dbReference type="GeneID" id="32887524"/>
<accession>A0A1Y9TME8</accession>
<evidence type="ECO:0000256" key="9">
    <source>
        <dbReference type="ARBA" id="ARBA00023146"/>
    </source>
</evidence>
<comment type="subcellular location">
    <subcellularLocation>
        <location evidence="11">Plastid</location>
        <location evidence="11">Chloroplast</location>
    </subcellularLocation>
</comment>
<dbReference type="InterPro" id="IPR020825">
    <property type="entry name" value="Phe-tRNA_synthase-like_B3/B4"/>
</dbReference>
<dbReference type="InterPro" id="IPR009061">
    <property type="entry name" value="DNA-bd_dom_put_sf"/>
</dbReference>
<dbReference type="GO" id="GO:0005524">
    <property type="term" value="F:ATP binding"/>
    <property type="evidence" value="ECO:0007669"/>
    <property type="project" value="UniProtKB-UniRule"/>
</dbReference>
<protein>
    <recommendedName>
        <fullName evidence="11">Phenylalanine--tRNA ligase beta subunit, chloroplastic</fullName>
        <ecNumber evidence="11">6.1.1.20</ecNumber>
    </recommendedName>
    <alternativeName>
        <fullName evidence="11">Phenylalanyl-tRNA synthetase beta subunit</fullName>
        <shortName evidence="11">PheRS</shortName>
    </alternativeName>
</protein>
<comment type="cofactor">
    <cofactor evidence="11">
        <name>Mg(2+)</name>
        <dbReference type="ChEBI" id="CHEBI:18420"/>
    </cofactor>
    <text evidence="11">Binds 2 magnesium ions per tetramer.</text>
</comment>
<dbReference type="Pfam" id="PF03147">
    <property type="entry name" value="FDX-ACB"/>
    <property type="match status" value="1"/>
</dbReference>
<dbReference type="PROSITE" id="PS51483">
    <property type="entry name" value="B5"/>
    <property type="match status" value="1"/>
</dbReference>
<evidence type="ECO:0000256" key="10">
    <source>
        <dbReference type="ARBA" id="ARBA00049255"/>
    </source>
</evidence>
<feature type="binding site" evidence="11">
    <location>
        <position position="365"/>
    </location>
    <ligand>
        <name>Mg(2+)</name>
        <dbReference type="ChEBI" id="CHEBI:18420"/>
        <note>shared with alpha subunit</note>
    </ligand>
</feature>
<dbReference type="Gene3D" id="3.50.40.10">
    <property type="entry name" value="Phenylalanyl-trna Synthetase, Chain B, domain 3"/>
    <property type="match status" value="1"/>
</dbReference>
<dbReference type="SUPFAM" id="SSF46955">
    <property type="entry name" value="Putative DNA-binding domain"/>
    <property type="match status" value="2"/>
</dbReference>
<evidence type="ECO:0000256" key="4">
    <source>
        <dbReference type="ARBA" id="ARBA00022723"/>
    </source>
</evidence>
<sequence length="697" mass="81353">MQISWNWLKTFIDIDNYLPEDLFNKLVMAGFEIENIEQCNICNTEDIIFNLVATVNRPDMFYIHGIAREIGILINKNIRSYIPRKKNIDFFTNYEFIDNNHISTAYIGTFIKNFKIQDTPEWIRCRLEASNINIQNNIYDILNYVSLEYGQPFSVIDWNKLYQKIHLQQSDNYSFQIKTGEIDDEFTINNNEKHSLSAKNWIVTVNNYPISIAGIANNACLNISNSSTTLFLETAVFNPNKIAQSSRSSRLNTDNSTRQIRGLTIDQMEKSYHRAIELIEDLKIGTVESYFKYHNPKVNADCIDIDYNFIHKVLGPTTNNILSLLNIKELLEKIGCQVNVHNNQLKIYPPSYRSNDLKTDIDIIEEIARLNGLDQFIDILPQIKSTNIKYKREFFIRRLQTYCKTILGLTEVMSYSLVKSNNLILKNPLSIECSSLRSSLLPGILKICQHNISQDNYSLECFEIGNIFKKDISKQTQELAGIITAKFQRYDWQNFQSNITWFELKGLLSAFFEYLNIEVDWTKYNYNEQSPILLHPKRSSILILGDKILGYVGKLHPQVCQSYTLPLDIYVFTINIDILYQAHLENQITSTTFKEYSIYPSITKDITMIVPINLPFATIMEKIHIIAFNLIENIELIQEYISDEIPENYHSISIRLHYRSNTRTFQLSEIEEIQTKIKLYLRDEYDIIFKELLVVNN</sequence>
<evidence type="ECO:0000256" key="3">
    <source>
        <dbReference type="ARBA" id="ARBA00022598"/>
    </source>
</evidence>
<feature type="binding site" evidence="11">
    <location>
        <position position="366"/>
    </location>
    <ligand>
        <name>Mg(2+)</name>
        <dbReference type="ChEBI" id="CHEBI:18420"/>
        <note>shared with alpha subunit</note>
    </ligand>
</feature>
<evidence type="ECO:0000256" key="6">
    <source>
        <dbReference type="ARBA" id="ARBA00022840"/>
    </source>
</evidence>
<dbReference type="EC" id="6.1.1.20" evidence="11"/>
<evidence type="ECO:0000259" key="12">
    <source>
        <dbReference type="PROSITE" id="PS51447"/>
    </source>
</evidence>
<dbReference type="GO" id="GO:0009507">
    <property type="term" value="C:chloroplast"/>
    <property type="evidence" value="ECO:0007669"/>
    <property type="project" value="UniProtKB-SubCell"/>
</dbReference>
<dbReference type="Pfam" id="PF03484">
    <property type="entry name" value="B5"/>
    <property type="match status" value="1"/>
</dbReference>
<keyword evidence="4 11" id="KW-0479">Metal-binding</keyword>
<keyword evidence="14" id="KW-0150">Chloroplast</keyword>
<dbReference type="Gene3D" id="3.30.56.10">
    <property type="match status" value="2"/>
</dbReference>
<feature type="domain" description="B5" evidence="13">
    <location>
        <begin position="298"/>
        <end position="378"/>
    </location>
</feature>
<dbReference type="RefSeq" id="YP_009370339.1">
    <property type="nucleotide sequence ID" value="NC_034787.1"/>
</dbReference>